<dbReference type="Proteomes" id="UP000005439">
    <property type="component" value="Chromosome"/>
</dbReference>
<dbReference type="HOGENOM" id="CLU_2467844_0_0_9"/>
<gene>
    <name evidence="1" type="ordered locus">Sulac_1178</name>
</gene>
<dbReference type="PATRIC" id="fig|679936.5.peg.1238"/>
<keyword evidence="2" id="KW-1185">Reference proteome</keyword>
<dbReference type="AlphaFoldDB" id="G8TUN1"/>
<evidence type="ECO:0000313" key="1">
    <source>
        <dbReference type="EMBL" id="AEW04678.1"/>
    </source>
</evidence>
<dbReference type="STRING" id="679936.Sulac_1178"/>
<reference evidence="2" key="1">
    <citation type="submission" date="2011-12" db="EMBL/GenBank/DDBJ databases">
        <title>The complete genome of chromosome of Sulfobacillus acidophilus DSM 10332.</title>
        <authorList>
            <person name="Lucas S."/>
            <person name="Han J."/>
            <person name="Lapidus A."/>
            <person name="Bruce D."/>
            <person name="Goodwin L."/>
            <person name="Pitluck S."/>
            <person name="Peters L."/>
            <person name="Kyrpides N."/>
            <person name="Mavromatis K."/>
            <person name="Ivanova N."/>
            <person name="Mikhailova N."/>
            <person name="Chertkov O."/>
            <person name="Saunders E."/>
            <person name="Detter J.C."/>
            <person name="Tapia R."/>
            <person name="Han C."/>
            <person name="Land M."/>
            <person name="Hauser L."/>
            <person name="Markowitz V."/>
            <person name="Cheng J.-F."/>
            <person name="Hugenholtz P."/>
            <person name="Woyke T."/>
            <person name="Wu D."/>
            <person name="Pukall R."/>
            <person name="Gehrich-Schroeter G."/>
            <person name="Schneider S."/>
            <person name="Klenk H.-P."/>
            <person name="Eisen J.A."/>
        </authorList>
    </citation>
    <scope>NUCLEOTIDE SEQUENCE [LARGE SCALE GENOMIC DNA]</scope>
    <source>
        <strain evidence="2">ATCC 700253 / DSM 10332 / NAL</strain>
    </source>
</reference>
<sequence length="88" mass="9331">MIANQRTLFDAVATGDYAHSTEFFFVAQRPNPAGLAVASGAQGNVSTLFYLAVMGLAREFGADVARTVADEIVRGVTQALDDLPLNAR</sequence>
<evidence type="ECO:0000313" key="2">
    <source>
        <dbReference type="Proteomes" id="UP000005439"/>
    </source>
</evidence>
<dbReference type="KEGG" id="sap:Sulac_1178"/>
<organism evidence="1 2">
    <name type="scientific">Sulfobacillus acidophilus (strain ATCC 700253 / DSM 10332 / NAL)</name>
    <dbReference type="NCBI Taxonomy" id="679936"/>
    <lineage>
        <taxon>Bacteria</taxon>
        <taxon>Bacillati</taxon>
        <taxon>Bacillota</taxon>
        <taxon>Clostridia</taxon>
        <taxon>Eubacteriales</taxon>
        <taxon>Clostridiales Family XVII. Incertae Sedis</taxon>
        <taxon>Sulfobacillus</taxon>
    </lineage>
</organism>
<name>G8TUN1_SULAD</name>
<proteinExistence type="predicted"/>
<dbReference type="EMBL" id="CP003179">
    <property type="protein sequence ID" value="AEW04678.1"/>
    <property type="molecule type" value="Genomic_DNA"/>
</dbReference>
<reference evidence="1 2" key="2">
    <citation type="journal article" date="2012" name="Stand. Genomic Sci.">
        <title>Complete genome sequence of the moderately thermophilic mineral-sulfide-oxidizing firmicute Sulfobacillus acidophilus type strain (NAL(T)).</title>
        <authorList>
            <person name="Anderson I."/>
            <person name="Chertkov O."/>
            <person name="Chen A."/>
            <person name="Saunders E."/>
            <person name="Lapidus A."/>
            <person name="Nolan M."/>
            <person name="Lucas S."/>
            <person name="Hammon N."/>
            <person name="Deshpande S."/>
            <person name="Cheng J.F."/>
            <person name="Han C."/>
            <person name="Tapia R."/>
            <person name="Goodwin L.A."/>
            <person name="Pitluck S."/>
            <person name="Liolios K."/>
            <person name="Pagani I."/>
            <person name="Ivanova N."/>
            <person name="Mikhailova N."/>
            <person name="Pati A."/>
            <person name="Palaniappan K."/>
            <person name="Land M."/>
            <person name="Pan C."/>
            <person name="Rohde M."/>
            <person name="Pukall R."/>
            <person name="Goker M."/>
            <person name="Detter J.C."/>
            <person name="Woyke T."/>
            <person name="Bristow J."/>
            <person name="Eisen J.A."/>
            <person name="Markowitz V."/>
            <person name="Hugenholtz P."/>
            <person name="Kyrpides N.C."/>
            <person name="Klenk H.P."/>
            <person name="Mavromatis K."/>
        </authorList>
    </citation>
    <scope>NUCLEOTIDE SEQUENCE [LARGE SCALE GENOMIC DNA]</scope>
    <source>
        <strain evidence="2">ATCC 700253 / DSM 10332 / NAL</strain>
    </source>
</reference>
<protein>
    <submittedName>
        <fullName evidence="1">Uncharacterized protein</fullName>
    </submittedName>
</protein>
<accession>G8TUN1</accession>